<dbReference type="SUPFAM" id="SSF57850">
    <property type="entry name" value="RING/U-box"/>
    <property type="match status" value="1"/>
</dbReference>
<keyword evidence="11 14" id="KW-0472">Membrane</keyword>
<dbReference type="Pfam" id="PF12483">
    <property type="entry name" value="GIDE"/>
    <property type="match status" value="1"/>
</dbReference>
<proteinExistence type="predicted"/>
<dbReference type="InterPro" id="IPR001841">
    <property type="entry name" value="Znf_RING"/>
</dbReference>
<evidence type="ECO:0000259" key="15">
    <source>
        <dbReference type="PROSITE" id="PS50089"/>
    </source>
</evidence>
<feature type="domain" description="RING-type" evidence="15">
    <location>
        <begin position="350"/>
        <end position="390"/>
    </location>
</feature>
<protein>
    <recommendedName>
        <fullName evidence="3">RING-type E3 ubiquitin transferase</fullName>
        <ecNumber evidence="3">2.3.2.27</ecNumber>
    </recommendedName>
</protein>
<dbReference type="PROSITE" id="PS50089">
    <property type="entry name" value="ZF_RING_2"/>
    <property type="match status" value="1"/>
</dbReference>
<dbReference type="InterPro" id="IPR013083">
    <property type="entry name" value="Znf_RING/FYVE/PHD"/>
</dbReference>
<keyword evidence="4" id="KW-0808">Transferase</keyword>
<evidence type="ECO:0000313" key="17">
    <source>
        <dbReference type="Proteomes" id="UP001497512"/>
    </source>
</evidence>
<accession>A0ABP0UF49</accession>
<evidence type="ECO:0000256" key="9">
    <source>
        <dbReference type="ARBA" id="ARBA00022833"/>
    </source>
</evidence>
<feature type="transmembrane region" description="Helical" evidence="14">
    <location>
        <begin position="12"/>
        <end position="37"/>
    </location>
</feature>
<keyword evidence="7 12" id="KW-0863">Zinc-finger</keyword>
<evidence type="ECO:0000256" key="14">
    <source>
        <dbReference type="SAM" id="Phobius"/>
    </source>
</evidence>
<dbReference type="InterPro" id="IPR022170">
    <property type="entry name" value="MUL1-like"/>
</dbReference>
<gene>
    <name evidence="16" type="ORF">CSSPTR1EN2_LOCUS15095</name>
</gene>
<dbReference type="EMBL" id="OZ019895">
    <property type="protein sequence ID" value="CAK9220026.1"/>
    <property type="molecule type" value="Genomic_DNA"/>
</dbReference>
<evidence type="ECO:0000256" key="12">
    <source>
        <dbReference type="PROSITE-ProRule" id="PRU00175"/>
    </source>
</evidence>
<feature type="transmembrane region" description="Helical" evidence="14">
    <location>
        <begin position="284"/>
        <end position="305"/>
    </location>
</feature>
<evidence type="ECO:0000256" key="6">
    <source>
        <dbReference type="ARBA" id="ARBA00022723"/>
    </source>
</evidence>
<evidence type="ECO:0000256" key="4">
    <source>
        <dbReference type="ARBA" id="ARBA00022679"/>
    </source>
</evidence>
<keyword evidence="9" id="KW-0862">Zinc</keyword>
<feature type="compositionally biased region" description="Basic and acidic residues" evidence="13">
    <location>
        <begin position="323"/>
        <end position="333"/>
    </location>
</feature>
<evidence type="ECO:0000256" key="2">
    <source>
        <dbReference type="ARBA" id="ARBA00004141"/>
    </source>
</evidence>
<dbReference type="CDD" id="cd23145">
    <property type="entry name" value="RING-HC_SPL2-like"/>
    <property type="match status" value="1"/>
</dbReference>
<keyword evidence="6" id="KW-0479">Metal-binding</keyword>
<keyword evidence="17" id="KW-1185">Reference proteome</keyword>
<evidence type="ECO:0000256" key="3">
    <source>
        <dbReference type="ARBA" id="ARBA00012483"/>
    </source>
</evidence>
<evidence type="ECO:0000256" key="13">
    <source>
        <dbReference type="SAM" id="MobiDB-lite"/>
    </source>
</evidence>
<evidence type="ECO:0000256" key="10">
    <source>
        <dbReference type="ARBA" id="ARBA00022989"/>
    </source>
</evidence>
<dbReference type="Proteomes" id="UP001497512">
    <property type="component" value="Chromosome 3"/>
</dbReference>
<dbReference type="Pfam" id="PF13920">
    <property type="entry name" value="zf-C3HC4_3"/>
    <property type="match status" value="1"/>
</dbReference>
<comment type="catalytic activity">
    <reaction evidence="1">
        <text>S-ubiquitinyl-[E2 ubiquitin-conjugating enzyme]-L-cysteine + [acceptor protein]-L-lysine = [E2 ubiquitin-conjugating enzyme]-L-cysteine + N(6)-ubiquitinyl-[acceptor protein]-L-lysine.</text>
        <dbReference type="EC" id="2.3.2.27"/>
    </reaction>
</comment>
<organism evidence="16 17">
    <name type="scientific">Sphagnum troendelagicum</name>
    <dbReference type="NCBI Taxonomy" id="128251"/>
    <lineage>
        <taxon>Eukaryota</taxon>
        <taxon>Viridiplantae</taxon>
        <taxon>Streptophyta</taxon>
        <taxon>Embryophyta</taxon>
        <taxon>Bryophyta</taxon>
        <taxon>Sphagnophytina</taxon>
        <taxon>Sphagnopsida</taxon>
        <taxon>Sphagnales</taxon>
        <taxon>Sphagnaceae</taxon>
        <taxon>Sphagnum</taxon>
    </lineage>
</organism>
<keyword evidence="8" id="KW-0833">Ubl conjugation pathway</keyword>
<reference evidence="16" key="1">
    <citation type="submission" date="2024-02" db="EMBL/GenBank/DDBJ databases">
        <authorList>
            <consortium name="ELIXIR-Norway"/>
            <consortium name="Elixir Norway"/>
        </authorList>
    </citation>
    <scope>NUCLEOTIDE SEQUENCE</scope>
</reference>
<feature type="region of interest" description="Disordered" evidence="13">
    <location>
        <begin position="315"/>
        <end position="342"/>
    </location>
</feature>
<evidence type="ECO:0000256" key="8">
    <source>
        <dbReference type="ARBA" id="ARBA00022786"/>
    </source>
</evidence>
<evidence type="ECO:0000256" key="1">
    <source>
        <dbReference type="ARBA" id="ARBA00000900"/>
    </source>
</evidence>
<name>A0ABP0UF49_9BRYO</name>
<dbReference type="EC" id="2.3.2.27" evidence="3"/>
<evidence type="ECO:0000256" key="11">
    <source>
        <dbReference type="ARBA" id="ARBA00023136"/>
    </source>
</evidence>
<dbReference type="PANTHER" id="PTHR47355">
    <property type="entry name" value="E3 UBIQUITIN-PROTEIN LIGASE SPL2"/>
    <property type="match status" value="1"/>
</dbReference>
<dbReference type="InterPro" id="IPR044247">
    <property type="entry name" value="SPL2-like"/>
</dbReference>
<dbReference type="PANTHER" id="PTHR47355:SF1">
    <property type="entry name" value="E3 UBIQUITIN-PROTEIN LIGASE SPL2"/>
    <property type="match status" value="1"/>
</dbReference>
<evidence type="ECO:0000256" key="5">
    <source>
        <dbReference type="ARBA" id="ARBA00022692"/>
    </source>
</evidence>
<keyword evidence="5 14" id="KW-0812">Transmembrane</keyword>
<keyword evidence="10 14" id="KW-1133">Transmembrane helix</keyword>
<sequence length="402" mass="45208">MAAHDYELCMVFARMAMAGDGVVLGLGMTFLAIRTWLKFRSHSKALKEVGETAVFGVSDLRTFLDCTENEVMVRTEVLEKGVKPQEPRQKRDQLVIVRGTMQTRAALESQDSSCNVDTLSPKNAEDKAVYVERTQTYVYTEVSNLVGLVTRKDLIKVTKQMVPFVLVESEAHRHPHRQGEAVFVHVNMDGSQHSLPLVTVFYQLHPVPASSYTFLQAMFGRRYPVGLLDEEKILPLGREITAVGVVNMSSDGSPVIKSCNHLPVFLTQYTRDQLLAELSNGTKVLFWMGIAFSTVAAGVLCYSIVKNWAKWKQRQQRQQQRPQQDDEARHTMSTEEEPENSGDIPDEDLCVVCLLRRRQAAFIQCGHRVCCVPCAQRVEQGSNPLCPVCRQIVTSIVRVFDS</sequence>
<comment type="subcellular location">
    <subcellularLocation>
        <location evidence="2">Membrane</location>
        <topology evidence="2">Multi-pass membrane protein</topology>
    </subcellularLocation>
</comment>
<evidence type="ECO:0000256" key="7">
    <source>
        <dbReference type="ARBA" id="ARBA00022771"/>
    </source>
</evidence>
<evidence type="ECO:0000313" key="16">
    <source>
        <dbReference type="EMBL" id="CAK9220026.1"/>
    </source>
</evidence>
<dbReference type="Gene3D" id="3.30.40.10">
    <property type="entry name" value="Zinc/RING finger domain, C3HC4 (zinc finger)"/>
    <property type="match status" value="1"/>
</dbReference>